<evidence type="ECO:0000256" key="7">
    <source>
        <dbReference type="ARBA" id="ARBA00019373"/>
    </source>
</evidence>
<organism evidence="20 21">
    <name type="scientific">Sedimentibacter saalensis</name>
    <dbReference type="NCBI Taxonomy" id="130788"/>
    <lineage>
        <taxon>Bacteria</taxon>
        <taxon>Bacillati</taxon>
        <taxon>Bacillota</taxon>
        <taxon>Tissierellia</taxon>
        <taxon>Sedimentibacter</taxon>
    </lineage>
</organism>
<dbReference type="GO" id="GO:0004605">
    <property type="term" value="F:phosphatidate cytidylyltransferase activity"/>
    <property type="evidence" value="ECO:0007669"/>
    <property type="project" value="UniProtKB-EC"/>
</dbReference>
<evidence type="ECO:0000256" key="10">
    <source>
        <dbReference type="ARBA" id="ARBA00022679"/>
    </source>
</evidence>
<keyword evidence="17" id="KW-1208">Phospholipid metabolism</keyword>
<evidence type="ECO:0000256" key="2">
    <source>
        <dbReference type="ARBA" id="ARBA00004651"/>
    </source>
</evidence>
<dbReference type="EMBL" id="VLKH01000002">
    <property type="protein sequence ID" value="TWH82328.1"/>
    <property type="molecule type" value="Genomic_DNA"/>
</dbReference>
<reference evidence="20 21" key="1">
    <citation type="submission" date="2019-07" db="EMBL/GenBank/DDBJ databases">
        <title>Genomic Encyclopedia of Type Strains, Phase I: the one thousand microbial genomes (KMG-I) project.</title>
        <authorList>
            <person name="Kyrpides N."/>
        </authorList>
    </citation>
    <scope>NUCLEOTIDE SEQUENCE [LARGE SCALE GENOMIC DNA]</scope>
    <source>
        <strain evidence="20 21">DSM 13558</strain>
    </source>
</reference>
<keyword evidence="10 18" id="KW-0808">Transferase</keyword>
<keyword evidence="8" id="KW-1003">Cell membrane</keyword>
<evidence type="ECO:0000256" key="19">
    <source>
        <dbReference type="SAM" id="Phobius"/>
    </source>
</evidence>
<evidence type="ECO:0000256" key="8">
    <source>
        <dbReference type="ARBA" id="ARBA00022475"/>
    </source>
</evidence>
<keyword evidence="15 19" id="KW-0472">Membrane</keyword>
<evidence type="ECO:0000256" key="12">
    <source>
        <dbReference type="ARBA" id="ARBA00022695"/>
    </source>
</evidence>
<feature type="transmembrane region" description="Helical" evidence="19">
    <location>
        <begin position="72"/>
        <end position="93"/>
    </location>
</feature>
<evidence type="ECO:0000256" key="17">
    <source>
        <dbReference type="ARBA" id="ARBA00023264"/>
    </source>
</evidence>
<comment type="subcellular location">
    <subcellularLocation>
        <location evidence="2">Cell membrane</location>
        <topology evidence="2">Multi-pass membrane protein</topology>
    </subcellularLocation>
</comment>
<feature type="transmembrane region" description="Helical" evidence="19">
    <location>
        <begin position="49"/>
        <end position="66"/>
    </location>
</feature>
<gene>
    <name evidence="20" type="ORF">LY60_00626</name>
</gene>
<comment type="pathway">
    <text evidence="4">Lipid metabolism.</text>
</comment>
<sequence length="255" mass="29131">MRQRVLTGVAGGAFIAAVTYFGGTLYDFVYFGIICIGIYELSKAFFNNGFDYGAVVNYMFAIALFIEKTTKYQHFFDFFLFMYISLNFLIFVFNKKTDIKKISEIVFIGCYVVFFMYHMMLMNGSVYVWLVYIIAFGSDTFAYFTGRFFGRHKLYPEVSPNKTIEGAIGGVIGSTLLSLIYFNYLSINKYIYIIIFSVSASVFSIAGDLAASKIKREHGIKDFGYMLPGHGGILDRFDSVLFVAPVVYYFVRHFL</sequence>
<dbReference type="PANTHER" id="PTHR46382:SF1">
    <property type="entry name" value="PHOSPHATIDATE CYTIDYLYLTRANSFERASE"/>
    <property type="match status" value="1"/>
</dbReference>
<feature type="transmembrane region" description="Helical" evidence="19">
    <location>
        <begin position="12"/>
        <end position="37"/>
    </location>
</feature>
<dbReference type="RefSeq" id="WP_145079849.1">
    <property type="nucleotide sequence ID" value="NZ_DAMBUX010000001.1"/>
</dbReference>
<evidence type="ECO:0000256" key="4">
    <source>
        <dbReference type="ARBA" id="ARBA00005189"/>
    </source>
</evidence>
<keyword evidence="16" id="KW-0594">Phospholipid biosynthesis</keyword>
<accession>A0A562JGS0</accession>
<proteinExistence type="inferred from homology"/>
<dbReference type="GO" id="GO:0005886">
    <property type="term" value="C:plasma membrane"/>
    <property type="evidence" value="ECO:0007669"/>
    <property type="project" value="UniProtKB-SubCell"/>
</dbReference>
<evidence type="ECO:0000256" key="9">
    <source>
        <dbReference type="ARBA" id="ARBA00022516"/>
    </source>
</evidence>
<dbReference type="EC" id="2.7.7.41" evidence="6 18"/>
<dbReference type="InterPro" id="IPR000374">
    <property type="entry name" value="PC_trans"/>
</dbReference>
<evidence type="ECO:0000313" key="20">
    <source>
        <dbReference type="EMBL" id="TWH82328.1"/>
    </source>
</evidence>
<evidence type="ECO:0000256" key="16">
    <source>
        <dbReference type="ARBA" id="ARBA00023209"/>
    </source>
</evidence>
<evidence type="ECO:0000256" key="13">
    <source>
        <dbReference type="ARBA" id="ARBA00022989"/>
    </source>
</evidence>
<keyword evidence="14" id="KW-0443">Lipid metabolism</keyword>
<evidence type="ECO:0000256" key="18">
    <source>
        <dbReference type="RuleBase" id="RU003938"/>
    </source>
</evidence>
<comment type="similarity">
    <text evidence="5 18">Belongs to the CDS family.</text>
</comment>
<dbReference type="OrthoDB" id="9799199at2"/>
<protein>
    <recommendedName>
        <fullName evidence="7 18">Phosphatidate cytidylyltransferase</fullName>
        <ecNumber evidence="6 18">2.7.7.41</ecNumber>
    </recommendedName>
</protein>
<feature type="transmembrane region" description="Helical" evidence="19">
    <location>
        <begin position="166"/>
        <end position="184"/>
    </location>
</feature>
<evidence type="ECO:0000256" key="6">
    <source>
        <dbReference type="ARBA" id="ARBA00012487"/>
    </source>
</evidence>
<feature type="transmembrane region" description="Helical" evidence="19">
    <location>
        <begin position="190"/>
        <end position="212"/>
    </location>
</feature>
<comment type="catalytic activity">
    <reaction evidence="1 18">
        <text>a 1,2-diacyl-sn-glycero-3-phosphate + CTP + H(+) = a CDP-1,2-diacyl-sn-glycerol + diphosphate</text>
        <dbReference type="Rhea" id="RHEA:16229"/>
        <dbReference type="ChEBI" id="CHEBI:15378"/>
        <dbReference type="ChEBI" id="CHEBI:33019"/>
        <dbReference type="ChEBI" id="CHEBI:37563"/>
        <dbReference type="ChEBI" id="CHEBI:58332"/>
        <dbReference type="ChEBI" id="CHEBI:58608"/>
        <dbReference type="EC" id="2.7.7.41"/>
    </reaction>
</comment>
<dbReference type="AlphaFoldDB" id="A0A562JGS0"/>
<evidence type="ECO:0000256" key="3">
    <source>
        <dbReference type="ARBA" id="ARBA00005119"/>
    </source>
</evidence>
<dbReference type="UniPathway" id="UPA00557">
    <property type="reaction ID" value="UER00614"/>
</dbReference>
<evidence type="ECO:0000256" key="1">
    <source>
        <dbReference type="ARBA" id="ARBA00001698"/>
    </source>
</evidence>
<feature type="transmembrane region" description="Helical" evidence="19">
    <location>
        <begin position="233"/>
        <end position="251"/>
    </location>
</feature>
<evidence type="ECO:0000256" key="5">
    <source>
        <dbReference type="ARBA" id="ARBA00010185"/>
    </source>
</evidence>
<evidence type="ECO:0000256" key="15">
    <source>
        <dbReference type="ARBA" id="ARBA00023136"/>
    </source>
</evidence>
<comment type="pathway">
    <text evidence="3 18">Phospholipid metabolism; CDP-diacylglycerol biosynthesis; CDP-diacylglycerol from sn-glycerol 3-phosphate: step 3/3.</text>
</comment>
<keyword evidence="9" id="KW-0444">Lipid biosynthesis</keyword>
<dbReference type="PANTHER" id="PTHR46382">
    <property type="entry name" value="PHOSPHATIDATE CYTIDYLYLTRANSFERASE"/>
    <property type="match status" value="1"/>
</dbReference>
<dbReference type="Proteomes" id="UP000315343">
    <property type="component" value="Unassembled WGS sequence"/>
</dbReference>
<name>A0A562JGS0_9FIRM</name>
<evidence type="ECO:0000256" key="14">
    <source>
        <dbReference type="ARBA" id="ARBA00023098"/>
    </source>
</evidence>
<evidence type="ECO:0000256" key="11">
    <source>
        <dbReference type="ARBA" id="ARBA00022692"/>
    </source>
</evidence>
<dbReference type="Pfam" id="PF01148">
    <property type="entry name" value="CTP_transf_1"/>
    <property type="match status" value="1"/>
</dbReference>
<keyword evidence="11 18" id="KW-0812">Transmembrane</keyword>
<evidence type="ECO:0000313" key="21">
    <source>
        <dbReference type="Proteomes" id="UP000315343"/>
    </source>
</evidence>
<keyword evidence="13 19" id="KW-1133">Transmembrane helix</keyword>
<keyword evidence="12 18" id="KW-0548">Nucleotidyltransferase</keyword>
<comment type="caution">
    <text evidence="20">The sequence shown here is derived from an EMBL/GenBank/DDBJ whole genome shotgun (WGS) entry which is preliminary data.</text>
</comment>
<dbReference type="PROSITE" id="PS01315">
    <property type="entry name" value="CDS"/>
    <property type="match status" value="1"/>
</dbReference>
<dbReference type="GO" id="GO:0016024">
    <property type="term" value="P:CDP-diacylglycerol biosynthetic process"/>
    <property type="evidence" value="ECO:0007669"/>
    <property type="project" value="UniProtKB-UniPathway"/>
</dbReference>
<keyword evidence="21" id="KW-1185">Reference proteome</keyword>